<name>A0AAC9HP48_9PSEU</name>
<dbReference type="InterPro" id="IPR011659">
    <property type="entry name" value="WD40"/>
</dbReference>
<dbReference type="InterPro" id="IPR029058">
    <property type="entry name" value="AB_hydrolase_fold"/>
</dbReference>
<dbReference type="GO" id="GO:0006508">
    <property type="term" value="P:proteolysis"/>
    <property type="evidence" value="ECO:0007669"/>
    <property type="project" value="InterPro"/>
</dbReference>
<dbReference type="SUPFAM" id="SSF82171">
    <property type="entry name" value="DPP6 N-terminal domain-like"/>
    <property type="match status" value="1"/>
</dbReference>
<evidence type="ECO:0000256" key="2">
    <source>
        <dbReference type="ARBA" id="ARBA00022825"/>
    </source>
</evidence>
<sequence length="646" mass="69855">MRPQDLPLLRTLGDLAFHGDLLLTGISRPDVEKNAYLSRIERVPLDGGEPVAWTGGERDIAPRISPDGRLVAFSRSCPGERAQLFVMPVDGGEARQITSLVGGAGNPVWSPDSRRIAFVARVAEKGRYGTEEGIDAAAEAPRHITRLQYRIDGPGFLTDQPKRLFVVEALEAGAEPTMLTEGEFEVDSPAWTPDGTALVVVAERGLGRVDTQHTDLYLVPVAGGEPTPVVRSTGSVTHPTVTPDGKLFYLGTEHGETDSVARNGGLFLASLPTDGSTVEGRRLTDVETVHLDHGCAPAPVPGGALVVVNERGSSRLRFVPDDAVHAELASLTALTPERENVRAFAVHGGRVAVLRAAADGPGEVVLLDWDGAVAGEPRTLTDYNRAIRDLGVRPARELIGTGPDGYPLHGWLVLPEGEGPHPVLLLVHGGPFASYEWSFFDEAQVYAAAGYAVVMSNPRGSAGYGQRHGRAVVEAMGTVDVSDILALLDIGLAEPECDASRVGVMGGSYGGFMTSWLAAHHGERFVAAWSERAVNAWDSFHGSSDIGWFFTEAYLGPDPVVWREKSPLYHAHRIEIPFAVVHSEQDWRCPLEQAQRQFVALKRSGVDVEMLIFPGEGHELSRSGQPRHRVQRFEAALDFWNRRLPV</sequence>
<dbReference type="Gene3D" id="3.40.50.1820">
    <property type="entry name" value="alpha/beta hydrolase"/>
    <property type="match status" value="1"/>
</dbReference>
<dbReference type="PANTHER" id="PTHR42776:SF27">
    <property type="entry name" value="DIPEPTIDYL PEPTIDASE FAMILY MEMBER 6"/>
    <property type="match status" value="1"/>
</dbReference>
<keyword evidence="2" id="KW-0720">Serine protease</keyword>
<dbReference type="RefSeq" id="WP_069848414.1">
    <property type="nucleotide sequence ID" value="NZ_CP014859.1"/>
</dbReference>
<dbReference type="GO" id="GO:0004177">
    <property type="term" value="F:aminopeptidase activity"/>
    <property type="evidence" value="ECO:0007669"/>
    <property type="project" value="UniProtKB-KW"/>
</dbReference>
<dbReference type="AlphaFoldDB" id="A0AAC9HP48"/>
<organism evidence="4 5">
    <name type="scientific">Actinoalloteichus hymeniacidonis</name>
    <dbReference type="NCBI Taxonomy" id="340345"/>
    <lineage>
        <taxon>Bacteria</taxon>
        <taxon>Bacillati</taxon>
        <taxon>Actinomycetota</taxon>
        <taxon>Actinomycetes</taxon>
        <taxon>Pseudonocardiales</taxon>
        <taxon>Pseudonocardiaceae</taxon>
        <taxon>Actinoalloteichus</taxon>
    </lineage>
</organism>
<keyword evidence="4" id="KW-0031">Aminopeptidase</keyword>
<dbReference type="Gene3D" id="2.120.10.30">
    <property type="entry name" value="TolB, C-terminal domain"/>
    <property type="match status" value="2"/>
</dbReference>
<feature type="domain" description="Peptidase S9 prolyl oligopeptidase catalytic" evidence="3">
    <location>
        <begin position="437"/>
        <end position="643"/>
    </location>
</feature>
<evidence type="ECO:0000313" key="5">
    <source>
        <dbReference type="Proteomes" id="UP000095210"/>
    </source>
</evidence>
<dbReference type="Proteomes" id="UP000095210">
    <property type="component" value="Chromosome"/>
</dbReference>
<dbReference type="EMBL" id="CP014859">
    <property type="protein sequence ID" value="AOS62875.1"/>
    <property type="molecule type" value="Genomic_DNA"/>
</dbReference>
<accession>A0AAC9HP48</accession>
<reference evidence="5" key="1">
    <citation type="submission" date="2016-03" db="EMBL/GenBank/DDBJ databases">
        <title>Complete genome sequence of the type strain Actinoalloteichus hymeniacidonis DSM 45092.</title>
        <authorList>
            <person name="Schaffert L."/>
            <person name="Albersmeier A."/>
            <person name="Winkler A."/>
            <person name="Kalinowski J."/>
            <person name="Zotchev S."/>
            <person name="Ruckert C."/>
        </authorList>
    </citation>
    <scope>NUCLEOTIDE SEQUENCE [LARGE SCALE GENOMIC DNA]</scope>
    <source>
        <strain evidence="5">HPA177(T) (DSM 45092(T))</strain>
    </source>
</reference>
<keyword evidence="1" id="KW-0378">Hydrolase</keyword>
<proteinExistence type="predicted"/>
<dbReference type="SUPFAM" id="SSF53474">
    <property type="entry name" value="alpha/beta-Hydrolases"/>
    <property type="match status" value="1"/>
</dbReference>
<dbReference type="InterPro" id="IPR001375">
    <property type="entry name" value="Peptidase_S9_cat"/>
</dbReference>
<dbReference type="PANTHER" id="PTHR42776">
    <property type="entry name" value="SERINE PEPTIDASE S9 FAMILY MEMBER"/>
    <property type="match status" value="1"/>
</dbReference>
<dbReference type="KEGG" id="ahm:TL08_10305"/>
<protein>
    <submittedName>
        <fullName evidence="4">Dipeptidyl aminopeptidase/acylaminoacyl peptidase</fullName>
    </submittedName>
</protein>
<gene>
    <name evidence="4" type="ORF">TL08_10305</name>
</gene>
<dbReference type="InterPro" id="IPR011042">
    <property type="entry name" value="6-blade_b-propeller_TolB-like"/>
</dbReference>
<dbReference type="Pfam" id="PF07676">
    <property type="entry name" value="PD40"/>
    <property type="match status" value="4"/>
</dbReference>
<evidence type="ECO:0000259" key="3">
    <source>
        <dbReference type="Pfam" id="PF00326"/>
    </source>
</evidence>
<dbReference type="GO" id="GO:0004252">
    <property type="term" value="F:serine-type endopeptidase activity"/>
    <property type="evidence" value="ECO:0007669"/>
    <property type="project" value="TreeGrafter"/>
</dbReference>
<keyword evidence="4" id="KW-0645">Protease</keyword>
<keyword evidence="5" id="KW-1185">Reference proteome</keyword>
<evidence type="ECO:0000256" key="1">
    <source>
        <dbReference type="ARBA" id="ARBA00022801"/>
    </source>
</evidence>
<dbReference type="Pfam" id="PF00326">
    <property type="entry name" value="Peptidase_S9"/>
    <property type="match status" value="1"/>
</dbReference>
<evidence type="ECO:0000313" key="4">
    <source>
        <dbReference type="EMBL" id="AOS62875.1"/>
    </source>
</evidence>